<dbReference type="PROSITE" id="PS50931">
    <property type="entry name" value="HTH_LYSR"/>
    <property type="match status" value="1"/>
</dbReference>
<evidence type="ECO:0000256" key="4">
    <source>
        <dbReference type="ARBA" id="ARBA00023163"/>
    </source>
</evidence>
<dbReference type="PANTHER" id="PTHR30126:SF2">
    <property type="entry name" value="HTH-TYPE TRANSCRIPTIONAL REGULATOR YJIE"/>
    <property type="match status" value="1"/>
</dbReference>
<evidence type="ECO:0000313" key="6">
    <source>
        <dbReference type="EMBL" id="SDY62332.1"/>
    </source>
</evidence>
<keyword evidence="3 6" id="KW-0238">DNA-binding</keyword>
<dbReference type="Proteomes" id="UP000199035">
    <property type="component" value="Unassembled WGS sequence"/>
</dbReference>
<dbReference type="Gene3D" id="1.10.10.10">
    <property type="entry name" value="Winged helix-like DNA-binding domain superfamily/Winged helix DNA-binding domain"/>
    <property type="match status" value="1"/>
</dbReference>
<gene>
    <name evidence="6" type="ORF">SAMN05421643_11722</name>
</gene>
<dbReference type="CDD" id="cd05466">
    <property type="entry name" value="PBP2_LTTR_substrate"/>
    <property type="match status" value="1"/>
</dbReference>
<dbReference type="EMBL" id="FNPK01000017">
    <property type="protein sequence ID" value="SDY62332.1"/>
    <property type="molecule type" value="Genomic_DNA"/>
</dbReference>
<name>A0A1H3LD49_9GAMM</name>
<dbReference type="STRING" id="595670.SAMN05421643_11722"/>
<protein>
    <submittedName>
        <fullName evidence="6">DNA-binding transcriptional regulator, LysR family</fullName>
    </submittedName>
</protein>
<dbReference type="InterPro" id="IPR005119">
    <property type="entry name" value="LysR_subst-bd"/>
</dbReference>
<evidence type="ECO:0000256" key="2">
    <source>
        <dbReference type="ARBA" id="ARBA00023015"/>
    </source>
</evidence>
<dbReference type="Gene3D" id="3.40.190.10">
    <property type="entry name" value="Periplasmic binding protein-like II"/>
    <property type="match status" value="2"/>
</dbReference>
<reference evidence="7" key="1">
    <citation type="submission" date="2016-10" db="EMBL/GenBank/DDBJ databases">
        <authorList>
            <person name="Varghese N."/>
            <person name="Submissions S."/>
        </authorList>
    </citation>
    <scope>NUCLEOTIDE SEQUENCE [LARGE SCALE GENOMIC DNA]</scope>
    <source>
        <strain evidence="7">ANC 5109</strain>
    </source>
</reference>
<dbReference type="Pfam" id="PF03466">
    <property type="entry name" value="LysR_substrate"/>
    <property type="match status" value="1"/>
</dbReference>
<evidence type="ECO:0000313" key="7">
    <source>
        <dbReference type="Proteomes" id="UP000199035"/>
    </source>
</evidence>
<dbReference type="InterPro" id="IPR000847">
    <property type="entry name" value="LysR_HTH_N"/>
</dbReference>
<dbReference type="GO" id="GO:0000976">
    <property type="term" value="F:transcription cis-regulatory region binding"/>
    <property type="evidence" value="ECO:0007669"/>
    <property type="project" value="TreeGrafter"/>
</dbReference>
<organism evidence="6 7">
    <name type="scientific">Acinetobacter kyonggiensis</name>
    <dbReference type="NCBI Taxonomy" id="595670"/>
    <lineage>
        <taxon>Bacteria</taxon>
        <taxon>Pseudomonadati</taxon>
        <taxon>Pseudomonadota</taxon>
        <taxon>Gammaproteobacteria</taxon>
        <taxon>Moraxellales</taxon>
        <taxon>Moraxellaceae</taxon>
        <taxon>Acinetobacter</taxon>
    </lineage>
</organism>
<keyword evidence="4" id="KW-0804">Transcription</keyword>
<evidence type="ECO:0000256" key="3">
    <source>
        <dbReference type="ARBA" id="ARBA00023125"/>
    </source>
</evidence>
<accession>A0A1H3LD49</accession>
<dbReference type="RefSeq" id="WP_092691466.1">
    <property type="nucleotide sequence ID" value="NZ_FNPK01000017.1"/>
</dbReference>
<evidence type="ECO:0000256" key="1">
    <source>
        <dbReference type="ARBA" id="ARBA00009437"/>
    </source>
</evidence>
<keyword evidence="7" id="KW-1185">Reference proteome</keyword>
<feature type="domain" description="HTH lysR-type" evidence="5">
    <location>
        <begin position="3"/>
        <end position="60"/>
    </location>
</feature>
<sequence length="296" mass="34376">MTLEIRWIEDLLALEQEKSISQAAEIRHVTQSAFTRRIQNIENALGFQILKRYSKNIDFTEAGQVLLASSKNIQNQLTTTIKYLEKNVKNNELTVKFSVSHSLITQFFPRFIHELSTTMEDLKLEIIAANLKQGMRLLKDGSCDFLIGYCDQKTLQQLDLSFFVCHKIVEMEILPVTTLNNDGTPKYSLDQPFPLLAYSKQAYLRNCVDEVIENKLDYRTLYETDNASDLKELVLQGLGIAWLPKLLVEKEIAENKLKVVDCNQYNLFQDVYIIRREMAFSNRINYIWNTLTKQDE</sequence>
<dbReference type="SUPFAM" id="SSF53850">
    <property type="entry name" value="Periplasmic binding protein-like II"/>
    <property type="match status" value="1"/>
</dbReference>
<dbReference type="AlphaFoldDB" id="A0A1H3LD49"/>
<dbReference type="InterPro" id="IPR036390">
    <property type="entry name" value="WH_DNA-bd_sf"/>
</dbReference>
<comment type="similarity">
    <text evidence="1">Belongs to the LysR transcriptional regulatory family.</text>
</comment>
<dbReference type="SUPFAM" id="SSF46785">
    <property type="entry name" value="Winged helix' DNA-binding domain"/>
    <property type="match status" value="1"/>
</dbReference>
<dbReference type="PANTHER" id="PTHR30126">
    <property type="entry name" value="HTH-TYPE TRANSCRIPTIONAL REGULATOR"/>
    <property type="match status" value="1"/>
</dbReference>
<dbReference type="GO" id="GO:0003700">
    <property type="term" value="F:DNA-binding transcription factor activity"/>
    <property type="evidence" value="ECO:0007669"/>
    <property type="project" value="InterPro"/>
</dbReference>
<evidence type="ECO:0000259" key="5">
    <source>
        <dbReference type="PROSITE" id="PS50931"/>
    </source>
</evidence>
<proteinExistence type="inferred from homology"/>
<keyword evidence="2" id="KW-0805">Transcription regulation</keyword>
<dbReference type="Pfam" id="PF00126">
    <property type="entry name" value="HTH_1"/>
    <property type="match status" value="1"/>
</dbReference>
<dbReference type="InterPro" id="IPR036388">
    <property type="entry name" value="WH-like_DNA-bd_sf"/>
</dbReference>